<keyword evidence="10" id="KW-0963">Cytoplasm</keyword>
<dbReference type="RefSeq" id="WP_014342170.1">
    <property type="nucleotide sequence ID" value="NC_016838.1"/>
</dbReference>
<keyword evidence="6 10" id="KW-0479">Metal-binding</keyword>
<evidence type="ECO:0000256" key="1">
    <source>
        <dbReference type="ARBA" id="ARBA00000077"/>
    </source>
</evidence>
<dbReference type="Gene3D" id="3.30.420.10">
    <property type="entry name" value="Ribonuclease H-like superfamily/Ribonuclease H"/>
    <property type="match status" value="1"/>
</dbReference>
<sequence>MCAHARGKKKIVAARDSGAKMTTKTPARQHTGCRTKSKARYQTHQQSRTNFKTPVVEFNPQLKTVKVFSDGSCLKNPGGPGGYGIVLQYRGEERELSEGFHSTTNNRMEMMGALIALERLKFSCNVILHSDSQYLKNGMTLWMKGWKLNGWITADKKPVKNVDLWKRLDLAASRHNVRWNWVKGHAGHRENEICDRLAKIAAYAAADTPHKKDAGFLVQNDK</sequence>
<dbReference type="Pfam" id="PF00075">
    <property type="entry name" value="RNase_H"/>
    <property type="match status" value="1"/>
</dbReference>
<dbReference type="Proteomes" id="UP000007841">
    <property type="component" value="Plasmid pKPHS1"/>
</dbReference>
<comment type="catalytic activity">
    <reaction evidence="1 10">
        <text>Endonucleolytic cleavage to 5'-phosphomonoester.</text>
        <dbReference type="EC" id="3.1.26.4"/>
    </reaction>
</comment>
<dbReference type="InterPro" id="IPR036397">
    <property type="entry name" value="RNaseH_sf"/>
</dbReference>
<proteinExistence type="inferred from homology"/>
<evidence type="ECO:0000256" key="3">
    <source>
        <dbReference type="ARBA" id="ARBA00005300"/>
    </source>
</evidence>
<dbReference type="CDD" id="cd09278">
    <property type="entry name" value="RNase_HI_prokaryote_like"/>
    <property type="match status" value="1"/>
</dbReference>
<evidence type="ECO:0000256" key="2">
    <source>
        <dbReference type="ARBA" id="ARBA00004065"/>
    </source>
</evidence>
<dbReference type="PANTHER" id="PTHR10642">
    <property type="entry name" value="RIBONUCLEASE H1"/>
    <property type="match status" value="1"/>
</dbReference>
<comment type="similarity">
    <text evidence="3 10">Belongs to the RNase H family.</text>
</comment>
<dbReference type="RefSeq" id="YP_005220925.1">
    <property type="nucleotide sequence ID" value="NC_016838.1"/>
</dbReference>
<dbReference type="HAMAP" id="MF_00042">
    <property type="entry name" value="RNase_H"/>
    <property type="match status" value="1"/>
</dbReference>
<accession>A0A0H3GZC5</accession>
<comment type="cofactor">
    <cofactor evidence="10">
        <name>Mg(2+)</name>
        <dbReference type="ChEBI" id="CHEBI:18420"/>
    </cofactor>
    <text evidence="10">Binds 1 Mg(2+) ion per subunit. May bind a second metal ion at a regulatory site, or after substrate binding.</text>
</comment>
<name>A0A0H3GZC5_KLEPH</name>
<dbReference type="GO" id="GO:0005737">
    <property type="term" value="C:cytoplasm"/>
    <property type="evidence" value="ECO:0007669"/>
    <property type="project" value="UniProtKB-SubCell"/>
</dbReference>
<dbReference type="EC" id="3.1.26.4" evidence="10"/>
<dbReference type="InterPro" id="IPR002156">
    <property type="entry name" value="RNaseH_domain"/>
</dbReference>
<dbReference type="SUPFAM" id="SSF53098">
    <property type="entry name" value="Ribonuclease H-like"/>
    <property type="match status" value="1"/>
</dbReference>
<dbReference type="GeneID" id="11818014"/>
<dbReference type="NCBIfam" id="NF001236">
    <property type="entry name" value="PRK00203.1"/>
    <property type="match status" value="1"/>
</dbReference>
<evidence type="ECO:0000313" key="13">
    <source>
        <dbReference type="EMBL" id="AEW92026.1"/>
    </source>
</evidence>
<dbReference type="HOGENOM" id="CLU_030894_5_0_6"/>
<dbReference type="GO" id="GO:0000287">
    <property type="term" value="F:magnesium ion binding"/>
    <property type="evidence" value="ECO:0007669"/>
    <property type="project" value="UniProtKB-UniRule"/>
</dbReference>
<organism evidence="13 14">
    <name type="scientific">Klebsiella pneumoniae subsp. pneumoniae (strain HS11286)</name>
    <dbReference type="NCBI Taxonomy" id="1125630"/>
    <lineage>
        <taxon>Bacteria</taxon>
        <taxon>Pseudomonadati</taxon>
        <taxon>Pseudomonadota</taxon>
        <taxon>Gammaproteobacteria</taxon>
        <taxon>Enterobacterales</taxon>
        <taxon>Enterobacteriaceae</taxon>
        <taxon>Klebsiella/Raoultella group</taxon>
        <taxon>Klebsiella</taxon>
        <taxon>Klebsiella pneumoniae complex</taxon>
    </lineage>
</organism>
<comment type="subunit">
    <text evidence="4 10">Monomer.</text>
</comment>
<keyword evidence="9 10" id="KW-0460">Magnesium</keyword>
<dbReference type="GO" id="GO:0004523">
    <property type="term" value="F:RNA-DNA hybrid ribonuclease activity"/>
    <property type="evidence" value="ECO:0007669"/>
    <property type="project" value="UniProtKB-UniRule"/>
</dbReference>
<evidence type="ECO:0000256" key="5">
    <source>
        <dbReference type="ARBA" id="ARBA00022722"/>
    </source>
</evidence>
<dbReference type="InterPro" id="IPR022892">
    <property type="entry name" value="RNaseHI"/>
</dbReference>
<feature type="compositionally biased region" description="Basic residues" evidence="11">
    <location>
        <begin position="1"/>
        <end position="12"/>
    </location>
</feature>
<evidence type="ECO:0000313" key="14">
    <source>
        <dbReference type="Proteomes" id="UP000007841"/>
    </source>
</evidence>
<comment type="subcellular location">
    <subcellularLocation>
        <location evidence="10">Cytoplasm</location>
    </subcellularLocation>
</comment>
<feature type="binding site" evidence="10">
    <location>
        <position position="70"/>
    </location>
    <ligand>
        <name>Mg(2+)</name>
        <dbReference type="ChEBI" id="CHEBI:18420"/>
        <label>1</label>
    </ligand>
</feature>
<evidence type="ECO:0000256" key="4">
    <source>
        <dbReference type="ARBA" id="ARBA00011245"/>
    </source>
</evidence>
<dbReference type="PANTHER" id="PTHR10642:SF26">
    <property type="entry name" value="RIBONUCLEASE H1"/>
    <property type="match status" value="1"/>
</dbReference>
<feature type="binding site" evidence="10">
    <location>
        <position position="195"/>
    </location>
    <ligand>
        <name>Mg(2+)</name>
        <dbReference type="ChEBI" id="CHEBI:18420"/>
        <label>2</label>
    </ligand>
</feature>
<reference evidence="14" key="1">
    <citation type="journal article" date="2012" name="J. Bacteriol.">
        <title>Complete genome sequence of Klebsiella pneumoniae subsp. pneumoniae HS11286, a multidrug-resistant strain isolated from human sputum.</title>
        <authorList>
            <person name="Liu P."/>
            <person name="Li P."/>
            <person name="Jiang X."/>
            <person name="Bi D."/>
            <person name="Xie Y."/>
            <person name="Tai C."/>
            <person name="Deng Z."/>
            <person name="Rajakumar K."/>
            <person name="Ou H.Y."/>
        </authorList>
    </citation>
    <scope>NUCLEOTIDE SEQUENCE [LARGE SCALE GENOMIC DNA]</scope>
    <source>
        <strain evidence="14">HS11286</strain>
        <plasmid evidence="14">pKPHS1</plasmid>
    </source>
</reference>
<dbReference type="AlphaFoldDB" id="A0A0H3GZC5"/>
<dbReference type="GO" id="GO:0003676">
    <property type="term" value="F:nucleic acid binding"/>
    <property type="evidence" value="ECO:0007669"/>
    <property type="project" value="InterPro"/>
</dbReference>
<dbReference type="KEGG" id="kpm:KPHS_p101180"/>
<feature type="binding site" evidence="10">
    <location>
        <position position="109"/>
    </location>
    <ligand>
        <name>Mg(2+)</name>
        <dbReference type="ChEBI" id="CHEBI:18420"/>
        <label>1</label>
    </ligand>
</feature>
<keyword evidence="7 10" id="KW-0255">Endonuclease</keyword>
<feature type="binding site" evidence="10">
    <location>
        <position position="131"/>
    </location>
    <ligand>
        <name>Mg(2+)</name>
        <dbReference type="ChEBI" id="CHEBI:18420"/>
        <label>1</label>
    </ligand>
</feature>
<dbReference type="PATRIC" id="fig|1125630.4.peg.5296"/>
<evidence type="ECO:0000256" key="9">
    <source>
        <dbReference type="ARBA" id="ARBA00022842"/>
    </source>
</evidence>
<gene>
    <name evidence="10" type="primary">rnhA</name>
    <name evidence="13" type="ordered locus">KPHS_p101180</name>
</gene>
<evidence type="ECO:0000256" key="10">
    <source>
        <dbReference type="HAMAP-Rule" id="MF_00042"/>
    </source>
</evidence>
<feature type="compositionally biased region" description="Polar residues" evidence="11">
    <location>
        <begin position="20"/>
        <end position="30"/>
    </location>
</feature>
<feature type="domain" description="RNase H type-1" evidence="12">
    <location>
        <begin position="61"/>
        <end position="203"/>
    </location>
</feature>
<keyword evidence="8 10" id="KW-0378">Hydrolase</keyword>
<dbReference type="GO" id="GO:0043137">
    <property type="term" value="P:DNA replication, removal of RNA primer"/>
    <property type="evidence" value="ECO:0007669"/>
    <property type="project" value="TreeGrafter"/>
</dbReference>
<evidence type="ECO:0000256" key="8">
    <source>
        <dbReference type="ARBA" id="ARBA00022801"/>
    </source>
</evidence>
<dbReference type="PROSITE" id="PS50879">
    <property type="entry name" value="RNASE_H_1"/>
    <property type="match status" value="1"/>
</dbReference>
<evidence type="ECO:0000256" key="6">
    <source>
        <dbReference type="ARBA" id="ARBA00022723"/>
    </source>
</evidence>
<keyword evidence="13" id="KW-0614">Plasmid</keyword>
<keyword evidence="14" id="KW-1185">Reference proteome</keyword>
<evidence type="ECO:0000259" key="12">
    <source>
        <dbReference type="PROSITE" id="PS50879"/>
    </source>
</evidence>
<protein>
    <recommendedName>
        <fullName evidence="10">Ribonuclease H</fullName>
        <shortName evidence="10">RNase H</shortName>
        <ecNumber evidence="10">3.1.26.4</ecNumber>
    </recommendedName>
</protein>
<dbReference type="EMBL" id="CP003223">
    <property type="protein sequence ID" value="AEW92026.1"/>
    <property type="molecule type" value="Genomic_DNA"/>
</dbReference>
<dbReference type="InterPro" id="IPR050092">
    <property type="entry name" value="RNase_H"/>
</dbReference>
<evidence type="ECO:0000256" key="11">
    <source>
        <dbReference type="SAM" id="MobiDB-lite"/>
    </source>
</evidence>
<geneLocation type="plasmid" evidence="13 14">
    <name>pKPHS1</name>
</geneLocation>
<keyword evidence="5 10" id="KW-0540">Nuclease</keyword>
<dbReference type="InterPro" id="IPR012337">
    <property type="entry name" value="RNaseH-like_sf"/>
</dbReference>
<comment type="function">
    <text evidence="2 10">Endonuclease that specifically degrades the RNA of RNA-DNA hybrids.</text>
</comment>
<evidence type="ECO:0000256" key="7">
    <source>
        <dbReference type="ARBA" id="ARBA00022759"/>
    </source>
</evidence>
<feature type="region of interest" description="Disordered" evidence="11">
    <location>
        <begin position="1"/>
        <end position="30"/>
    </location>
</feature>
<feature type="binding site" evidence="10">
    <location>
        <position position="70"/>
    </location>
    <ligand>
        <name>Mg(2+)</name>
        <dbReference type="ChEBI" id="CHEBI:18420"/>
        <label>2</label>
    </ligand>
</feature>
<dbReference type="FunFam" id="3.30.420.10:FF:000089">
    <property type="entry name" value="Ribonuclease H"/>
    <property type="match status" value="1"/>
</dbReference>